<evidence type="ECO:0000313" key="2">
    <source>
        <dbReference type="EMBL" id="TDZ31227.1"/>
    </source>
</evidence>
<dbReference type="Pfam" id="PF13302">
    <property type="entry name" value="Acetyltransf_3"/>
    <property type="match status" value="1"/>
</dbReference>
<name>A0A4R8PZ19_9PEZI</name>
<comment type="caution">
    <text evidence="2">The sequence shown here is derived from an EMBL/GenBank/DDBJ whole genome shotgun (WGS) entry which is preliminary data.</text>
</comment>
<accession>A0A4R8PZ19</accession>
<keyword evidence="3" id="KW-1185">Reference proteome</keyword>
<dbReference type="InterPro" id="IPR000182">
    <property type="entry name" value="GNAT_dom"/>
</dbReference>
<dbReference type="PANTHER" id="PTHR43328">
    <property type="entry name" value="ACETYLTRANSFERASE-RELATED"/>
    <property type="match status" value="1"/>
</dbReference>
<dbReference type="EMBL" id="QAPG01000108">
    <property type="protein sequence ID" value="TDZ31227.1"/>
    <property type="molecule type" value="Genomic_DNA"/>
</dbReference>
<evidence type="ECO:0000259" key="1">
    <source>
        <dbReference type="PROSITE" id="PS51186"/>
    </source>
</evidence>
<protein>
    <submittedName>
        <fullName evidence="2">Putative N-acetyltransferase p20</fullName>
    </submittedName>
</protein>
<dbReference type="GO" id="GO:0016747">
    <property type="term" value="F:acyltransferase activity, transferring groups other than amino-acyl groups"/>
    <property type="evidence" value="ECO:0007669"/>
    <property type="project" value="InterPro"/>
</dbReference>
<dbReference type="PROSITE" id="PS51186">
    <property type="entry name" value="GNAT"/>
    <property type="match status" value="1"/>
</dbReference>
<evidence type="ECO:0000313" key="3">
    <source>
        <dbReference type="Proteomes" id="UP000295083"/>
    </source>
</evidence>
<sequence>MTAAAQTVSDLNDAAPADSVISTKRLLIRPSTLDDAADMARLANNLKIAANMRNTFPSPYLLEHAVGWLKMCAKDPGNNFAICKLDDGTYVGNIGVIRGNDVQHRTWELGYWFGEEYWGQGYASEALDAFCKFCFASDPSLLRLEATMFSVNVPSRRVLEKSGWTYEGAKRQAVEKKGQVFDLLVFSLLRSECLT</sequence>
<dbReference type="InterPro" id="IPR016181">
    <property type="entry name" value="Acyl_CoA_acyltransferase"/>
</dbReference>
<dbReference type="CDD" id="cd04301">
    <property type="entry name" value="NAT_SF"/>
    <property type="match status" value="1"/>
</dbReference>
<keyword evidence="2" id="KW-0808">Transferase</keyword>
<dbReference type="Proteomes" id="UP000295083">
    <property type="component" value="Unassembled WGS sequence"/>
</dbReference>
<dbReference type="PANTHER" id="PTHR43328:SF1">
    <property type="entry name" value="N-ACETYLTRANSFERASE DOMAIN-CONTAINING PROTEIN"/>
    <property type="match status" value="1"/>
</dbReference>
<proteinExistence type="predicted"/>
<dbReference type="AlphaFoldDB" id="A0A4R8PZ19"/>
<reference evidence="2 3" key="1">
    <citation type="submission" date="2018-11" db="EMBL/GenBank/DDBJ databases">
        <title>Genome sequence and assembly of Colletotrichum spinosum.</title>
        <authorList>
            <person name="Gan P."/>
            <person name="Shirasu K."/>
        </authorList>
    </citation>
    <scope>NUCLEOTIDE SEQUENCE [LARGE SCALE GENOMIC DNA]</scope>
    <source>
        <strain evidence="2 3">CBS 515.97</strain>
    </source>
</reference>
<dbReference type="Gene3D" id="3.40.630.30">
    <property type="match status" value="1"/>
</dbReference>
<organism evidence="2 3">
    <name type="scientific">Colletotrichum spinosum</name>
    <dbReference type="NCBI Taxonomy" id="1347390"/>
    <lineage>
        <taxon>Eukaryota</taxon>
        <taxon>Fungi</taxon>
        <taxon>Dikarya</taxon>
        <taxon>Ascomycota</taxon>
        <taxon>Pezizomycotina</taxon>
        <taxon>Sordariomycetes</taxon>
        <taxon>Hypocreomycetidae</taxon>
        <taxon>Glomerellales</taxon>
        <taxon>Glomerellaceae</taxon>
        <taxon>Colletotrichum</taxon>
        <taxon>Colletotrichum orbiculare species complex</taxon>
    </lineage>
</organism>
<feature type="domain" description="N-acetyltransferase" evidence="1">
    <location>
        <begin position="26"/>
        <end position="190"/>
    </location>
</feature>
<gene>
    <name evidence="2" type="ORF">C8035_v005310</name>
</gene>
<dbReference type="SUPFAM" id="SSF55729">
    <property type="entry name" value="Acyl-CoA N-acyltransferases (Nat)"/>
    <property type="match status" value="1"/>
</dbReference>